<keyword evidence="1" id="KW-0732">Signal</keyword>
<gene>
    <name evidence="4" type="ORF">Vbra_20725</name>
</gene>
<dbReference type="Pfam" id="PF21167">
    <property type="entry name" value="DUF6851"/>
    <property type="match status" value="1"/>
</dbReference>
<evidence type="ECO:0000259" key="2">
    <source>
        <dbReference type="Pfam" id="PF21167"/>
    </source>
</evidence>
<evidence type="ECO:0008006" key="6">
    <source>
        <dbReference type="Google" id="ProtNLM"/>
    </source>
</evidence>
<evidence type="ECO:0000256" key="1">
    <source>
        <dbReference type="SAM" id="SignalP"/>
    </source>
</evidence>
<dbReference type="OMA" id="HTEYPSA"/>
<dbReference type="SUPFAM" id="SSF48317">
    <property type="entry name" value="Acid phosphatase/Vanadium-dependent haloperoxidase"/>
    <property type="match status" value="1"/>
</dbReference>
<dbReference type="OrthoDB" id="532701at2759"/>
<proteinExistence type="predicted"/>
<dbReference type="PANTHER" id="PTHR34599">
    <property type="entry name" value="PEROXIDASE-RELATED"/>
    <property type="match status" value="1"/>
</dbReference>
<sequence>MAVLRPAVAAFFLLLVAAPSFRCGPDEKGEKARPNSPLGEIVDLLFPPLHAAGQAAETLLETAGNLLGGGFLTPEVSDYMFPSLRPPMGPFSPLEAAESLQGKLQALTRLGLAEFTDRVPRAFWEDVFSMPSVVLANTLDVGLLQYVKEIPTLMCIALLAPNILTYEPPIQNAHTLMVTVAIFHAVATFTDDWHVFFGPDRRVPKHMRTHHNRQEAGVHACYEFQRILVPRAAEAFKQVMPLLGYNPLNTEADEETAAGLGNLVGRETVEWFNDDGYNRDGTMLHEHNGLPYEDWTGYKPVNDPYELVYPTYWQPLIEEQGVGGSVTRYGYNVVQQHITPQAGRVRPFFLTQQQVDIRRSPPIFNCVHDTPHKRDPGHQGEAPKGDDTSCVDLLKERAWKVIEESLELDEKKKAIGEFFDNKLYSLGPILLQLIKPLDMTFEEFTAIDLGYVGLLYDATIVAWKEKIFHEAVRPQSFIQHYFHHEIFSTYVPKEGVKPIMGSDWKSYLRTMPHTEYPSASTCLCRESMEFAKIAFDGFDISGKLRAYFPKGSSLVETGMSPTTDLIVEWESFDQIAAVCAKSRLWTGVHFEPAIDPQLGGKLCDGIGAIVFERVKEHSGNTLFKYGRGGKGKYAG</sequence>
<dbReference type="InterPro" id="IPR049283">
    <property type="entry name" value="DUF6851"/>
</dbReference>
<dbReference type="Pfam" id="PF22778">
    <property type="entry name" value="VCPO_2nd"/>
    <property type="match status" value="1"/>
</dbReference>
<feature type="domain" description="DUF6851" evidence="2">
    <location>
        <begin position="177"/>
        <end position="315"/>
    </location>
</feature>
<reference evidence="4 5" key="1">
    <citation type="submission" date="2014-11" db="EMBL/GenBank/DDBJ databases">
        <authorList>
            <person name="Zhu J."/>
            <person name="Qi W."/>
            <person name="Song R."/>
        </authorList>
    </citation>
    <scope>NUCLEOTIDE SEQUENCE [LARGE SCALE GENOMIC DNA]</scope>
</reference>
<dbReference type="InterPro" id="IPR052559">
    <property type="entry name" value="V-haloperoxidase"/>
</dbReference>
<keyword evidence="5" id="KW-1185">Reference proteome</keyword>
<name>A0A0G4EPZ7_VITBC</name>
<evidence type="ECO:0000313" key="5">
    <source>
        <dbReference type="Proteomes" id="UP000041254"/>
    </source>
</evidence>
<accession>A0A0G4EPZ7</accession>
<feature type="signal peptide" evidence="1">
    <location>
        <begin position="1"/>
        <end position="23"/>
    </location>
</feature>
<dbReference type="InterPro" id="IPR036938">
    <property type="entry name" value="PAP2/HPO_sf"/>
</dbReference>
<dbReference type="GO" id="GO:0004601">
    <property type="term" value="F:peroxidase activity"/>
    <property type="evidence" value="ECO:0007669"/>
    <property type="project" value="InterPro"/>
</dbReference>
<dbReference type="PANTHER" id="PTHR34599:SF2">
    <property type="entry name" value="TRAF-TYPE DOMAIN-CONTAINING PROTEIN"/>
    <property type="match status" value="1"/>
</dbReference>
<dbReference type="InterPro" id="IPR016119">
    <property type="entry name" value="Br/Cl_peroxidase_C"/>
</dbReference>
<feature type="chain" id="PRO_5005187666" description="Fatty acid hydroxylase domain-containing protein" evidence="1">
    <location>
        <begin position="24"/>
        <end position="635"/>
    </location>
</feature>
<dbReference type="EMBL" id="CDMY01000286">
    <property type="protein sequence ID" value="CEL99673.1"/>
    <property type="molecule type" value="Genomic_DNA"/>
</dbReference>
<evidence type="ECO:0000259" key="3">
    <source>
        <dbReference type="Pfam" id="PF22778"/>
    </source>
</evidence>
<protein>
    <recommendedName>
        <fullName evidence="6">Fatty acid hydroxylase domain-containing protein</fullName>
    </recommendedName>
</protein>
<dbReference type="AlphaFoldDB" id="A0A0G4EPZ7"/>
<dbReference type="VEuPathDB" id="CryptoDB:Vbra_20725"/>
<organism evidence="4 5">
    <name type="scientific">Vitrella brassicaformis (strain CCMP3155)</name>
    <dbReference type="NCBI Taxonomy" id="1169540"/>
    <lineage>
        <taxon>Eukaryota</taxon>
        <taxon>Sar</taxon>
        <taxon>Alveolata</taxon>
        <taxon>Colpodellida</taxon>
        <taxon>Vitrellaceae</taxon>
        <taxon>Vitrella</taxon>
    </lineage>
</organism>
<dbReference type="PhylomeDB" id="A0A0G4EPZ7"/>
<dbReference type="Gene3D" id="1.10.606.10">
    <property type="entry name" value="Vanadium-containing Chloroperoxidase, domain 2"/>
    <property type="match status" value="1"/>
</dbReference>
<feature type="domain" description="Vanadium-dependent haloperoxidase NapH1-like second helical-bundle" evidence="3">
    <location>
        <begin position="456"/>
        <end position="596"/>
    </location>
</feature>
<dbReference type="InParanoid" id="A0A0G4EPZ7"/>
<dbReference type="Proteomes" id="UP000041254">
    <property type="component" value="Unassembled WGS sequence"/>
</dbReference>
<evidence type="ECO:0000313" key="4">
    <source>
        <dbReference type="EMBL" id="CEL99673.1"/>
    </source>
</evidence>
<dbReference type="InterPro" id="IPR055161">
    <property type="entry name" value="NapH1-like_2nd"/>
</dbReference>